<reference evidence="5" key="1">
    <citation type="submission" date="2020-08" db="EMBL/GenBank/DDBJ databases">
        <authorList>
            <person name="Cejkova D."/>
            <person name="Kubasova T."/>
            <person name="Jahodarova E."/>
            <person name="Rychlik I."/>
        </authorList>
    </citation>
    <scope>NUCLEOTIDE SEQUENCE</scope>
    <source>
        <strain evidence="5">An824</strain>
    </source>
</reference>
<keyword evidence="4" id="KW-0732">Signal</keyword>
<feature type="signal peptide" evidence="4">
    <location>
        <begin position="1"/>
        <end position="25"/>
    </location>
</feature>
<comment type="caution">
    <text evidence="5">The sequence shown here is derived from an EMBL/GenBank/DDBJ whole genome shotgun (WGS) entry which is preliminary data.</text>
</comment>
<evidence type="ECO:0000313" key="5">
    <source>
        <dbReference type="EMBL" id="MBM6674448.1"/>
    </source>
</evidence>
<dbReference type="Proteomes" id="UP000706891">
    <property type="component" value="Unassembled WGS sequence"/>
</dbReference>
<organism evidence="5 6">
    <name type="scientific">Marseilla massiliensis</name>
    <dbReference type="NCBI Taxonomy" id="1841864"/>
    <lineage>
        <taxon>Bacteria</taxon>
        <taxon>Pseudomonadati</taxon>
        <taxon>Bacteroidota</taxon>
        <taxon>Bacteroidia</taxon>
        <taxon>Bacteroidales</taxon>
        <taxon>Prevotellaceae</taxon>
        <taxon>Marseilla</taxon>
    </lineage>
</organism>
<dbReference type="AlphaFoldDB" id="A0A938WUF1"/>
<evidence type="ECO:0000256" key="3">
    <source>
        <dbReference type="SAM" id="MobiDB-lite"/>
    </source>
</evidence>
<evidence type="ECO:0000256" key="1">
    <source>
        <dbReference type="ARBA" id="ARBA00022723"/>
    </source>
</evidence>
<protein>
    <submittedName>
        <fullName evidence="5">Polysaccharide lyase</fullName>
    </submittedName>
</protein>
<dbReference type="PANTHER" id="PTHR42970:SF1">
    <property type="entry name" value="PECTATE LYASE C-RELATED"/>
    <property type="match status" value="1"/>
</dbReference>
<keyword evidence="6" id="KW-1185">Reference proteome</keyword>
<proteinExistence type="predicted"/>
<dbReference type="InterPro" id="IPR011050">
    <property type="entry name" value="Pectin_lyase_fold/virulence"/>
</dbReference>
<dbReference type="RefSeq" id="WP_205105597.1">
    <property type="nucleotide sequence ID" value="NZ_JACJJG010000082.1"/>
</dbReference>
<keyword evidence="5" id="KW-0456">Lyase</keyword>
<evidence type="ECO:0000256" key="2">
    <source>
        <dbReference type="ARBA" id="ARBA00023180"/>
    </source>
</evidence>
<evidence type="ECO:0000256" key="4">
    <source>
        <dbReference type="SAM" id="SignalP"/>
    </source>
</evidence>
<feature type="chain" id="PRO_5037165785" evidence="4">
    <location>
        <begin position="26"/>
        <end position="561"/>
    </location>
</feature>
<name>A0A938WUF1_9BACT</name>
<dbReference type="PANTHER" id="PTHR42970">
    <property type="entry name" value="PECTATE LYASE C-RELATED"/>
    <property type="match status" value="1"/>
</dbReference>
<evidence type="ECO:0000313" key="6">
    <source>
        <dbReference type="Proteomes" id="UP000706891"/>
    </source>
</evidence>
<accession>A0A938WUF1</accession>
<reference evidence="5" key="2">
    <citation type="journal article" date="2021" name="Sci. Rep.">
        <title>The distribution of antibiotic resistance genes in chicken gut microbiota commensals.</title>
        <authorList>
            <person name="Juricova H."/>
            <person name="Matiasovicova J."/>
            <person name="Kubasova T."/>
            <person name="Cejkova D."/>
            <person name="Rychlik I."/>
        </authorList>
    </citation>
    <scope>NUCLEOTIDE SEQUENCE</scope>
    <source>
        <strain evidence="5">An824</strain>
    </source>
</reference>
<dbReference type="InterPro" id="IPR012334">
    <property type="entry name" value="Pectin_lyas_fold"/>
</dbReference>
<sequence length="561" mass="62156">MRLTKQVFRLLAPCALLLPLQSVSAAIPGYPTYPDSTRMRGERWQAEYSRHSDSAWAKALPIVEKQAKEGRPYRPWASKPEDLLRANIPAFPGAEGGGAYTQGGRGGRVMVVTTLADSGPGSFREACETGGARVIVFNVAGVIRLKSPISIRAPYVTIAGQTAPGDGVCITGHSVLIDTHDVIIRHMRFRRNNPDVMFRDDALGGNGVGNIIIDHCSGSWGSDENMSMYRHVYDRGGKNLKLPTVNITIQNSIFSEALDLYSHAFGATIGGHNCMFNRNLFASNICRNASVGMDGTFNFVNNVVYNWWSRTIDGGDHKSFYNIINNHYKPGPITMELKDRPCSHRILKPEPRRDKNLPTLFGKAYVDGNIMEGYPEITKDNWNGGVQVFEEETCGEYTDKIRAYEPFEMPHVTILPTDSVMPYVLANVGATLPRRDAVDTRVIETVRTGKAIYVDNAPIVTSPYQERALAPDSYKKGIITDPRQVGGLPEYKGTPYKDSDNDGMPDDWEVKYGLDPHNPADASADCNGDGYTNIEKFINNIDPTVKVDWTDPRNNRDTLDV</sequence>
<dbReference type="Gene3D" id="2.160.20.10">
    <property type="entry name" value="Single-stranded right-handed beta-helix, Pectin lyase-like"/>
    <property type="match status" value="1"/>
</dbReference>
<dbReference type="GO" id="GO:0016829">
    <property type="term" value="F:lyase activity"/>
    <property type="evidence" value="ECO:0007669"/>
    <property type="project" value="UniProtKB-KW"/>
</dbReference>
<gene>
    <name evidence="5" type="ORF">H6A34_11255</name>
</gene>
<keyword evidence="1" id="KW-0479">Metal-binding</keyword>
<feature type="region of interest" description="Disordered" evidence="3">
    <location>
        <begin position="485"/>
        <end position="504"/>
    </location>
</feature>
<dbReference type="InterPro" id="IPR052063">
    <property type="entry name" value="Polysaccharide_Lyase_1"/>
</dbReference>
<dbReference type="SUPFAM" id="SSF51126">
    <property type="entry name" value="Pectin lyase-like"/>
    <property type="match status" value="1"/>
</dbReference>
<dbReference type="GO" id="GO:0046872">
    <property type="term" value="F:metal ion binding"/>
    <property type="evidence" value="ECO:0007669"/>
    <property type="project" value="UniProtKB-KW"/>
</dbReference>
<dbReference type="EMBL" id="JACJJG010000082">
    <property type="protein sequence ID" value="MBM6674448.1"/>
    <property type="molecule type" value="Genomic_DNA"/>
</dbReference>
<keyword evidence="2" id="KW-0325">Glycoprotein</keyword>